<reference evidence="1 2" key="1">
    <citation type="submission" date="2013-11" db="EMBL/GenBank/DDBJ databases">
        <title>The Genome Sequence of Phytophthora parasitica P1976.</title>
        <authorList>
            <consortium name="The Broad Institute Genomics Platform"/>
            <person name="Russ C."/>
            <person name="Tyler B."/>
            <person name="Panabieres F."/>
            <person name="Shan W."/>
            <person name="Tripathy S."/>
            <person name="Grunwald N."/>
            <person name="Machado M."/>
            <person name="Johnson C.S."/>
            <person name="Walker B."/>
            <person name="Young S."/>
            <person name="Zeng Q."/>
            <person name="Gargeya S."/>
            <person name="Fitzgerald M."/>
            <person name="Haas B."/>
            <person name="Abouelleil A."/>
            <person name="Allen A.W."/>
            <person name="Alvarado L."/>
            <person name="Arachchi H.M."/>
            <person name="Berlin A.M."/>
            <person name="Chapman S.B."/>
            <person name="Gainer-Dewar J."/>
            <person name="Goldberg J."/>
            <person name="Griggs A."/>
            <person name="Gujja S."/>
            <person name="Hansen M."/>
            <person name="Howarth C."/>
            <person name="Imamovic A."/>
            <person name="Ireland A."/>
            <person name="Larimer J."/>
            <person name="McCowan C."/>
            <person name="Murphy C."/>
            <person name="Pearson M."/>
            <person name="Poon T.W."/>
            <person name="Priest M."/>
            <person name="Roberts A."/>
            <person name="Saif S."/>
            <person name="Shea T."/>
            <person name="Sisk P."/>
            <person name="Sykes S."/>
            <person name="Wortman J."/>
            <person name="Nusbaum C."/>
            <person name="Birren B."/>
        </authorList>
    </citation>
    <scope>NUCLEOTIDE SEQUENCE [LARGE SCALE GENOMIC DNA]</scope>
    <source>
        <strain evidence="1 2">P1976</strain>
    </source>
</reference>
<dbReference type="EMBL" id="ANJA01002568">
    <property type="protein sequence ID" value="ETO69269.1"/>
    <property type="molecule type" value="Genomic_DNA"/>
</dbReference>
<dbReference type="AlphaFoldDB" id="A0A080ZRK8"/>
<proteinExistence type="predicted"/>
<evidence type="ECO:0000313" key="1">
    <source>
        <dbReference type="EMBL" id="ETO69269.1"/>
    </source>
</evidence>
<sequence length="49" mass="5601">MEADVTLLRSHITVSLHPQERENFLRVVDGDNNRHRFGSTNAGMKHARS</sequence>
<gene>
    <name evidence="1" type="ORF">F444_14113</name>
</gene>
<organism evidence="1 2">
    <name type="scientific">Phytophthora nicotianae P1976</name>
    <dbReference type="NCBI Taxonomy" id="1317066"/>
    <lineage>
        <taxon>Eukaryota</taxon>
        <taxon>Sar</taxon>
        <taxon>Stramenopiles</taxon>
        <taxon>Oomycota</taxon>
        <taxon>Peronosporomycetes</taxon>
        <taxon>Peronosporales</taxon>
        <taxon>Peronosporaceae</taxon>
        <taxon>Phytophthora</taxon>
    </lineage>
</organism>
<protein>
    <submittedName>
        <fullName evidence="1">Uncharacterized protein</fullName>
    </submittedName>
</protein>
<name>A0A080ZRK8_PHYNI</name>
<accession>A0A080ZRK8</accession>
<dbReference type="Proteomes" id="UP000028582">
    <property type="component" value="Unassembled WGS sequence"/>
</dbReference>
<comment type="caution">
    <text evidence="1">The sequence shown here is derived from an EMBL/GenBank/DDBJ whole genome shotgun (WGS) entry which is preliminary data.</text>
</comment>
<evidence type="ECO:0000313" key="2">
    <source>
        <dbReference type="Proteomes" id="UP000028582"/>
    </source>
</evidence>